<feature type="transmembrane region" description="Helical" evidence="7">
    <location>
        <begin position="259"/>
        <end position="277"/>
    </location>
</feature>
<proteinExistence type="predicted"/>
<evidence type="ECO:0000256" key="4">
    <source>
        <dbReference type="ARBA" id="ARBA00022989"/>
    </source>
</evidence>
<reference evidence="9" key="1">
    <citation type="submission" date="2023-07" db="EMBL/GenBank/DDBJ databases">
        <title>Whole-genome sequencing of a new Methanosarcina sp. Z-7115.</title>
        <authorList>
            <person name="Zhilina T.N."/>
            <person name="Merkel A.Y."/>
        </authorList>
    </citation>
    <scope>NUCLEOTIDE SEQUENCE [LARGE SCALE GENOMIC DNA]</scope>
    <source>
        <strain evidence="9">Z-7115</strain>
    </source>
</reference>
<sequence length="364" mass="40476">MNKYQKWLITALIISAVSIVLVTGLTFDSDTLEALRNIKLEYILAAALSHIFLYFIWSFRTRALCKALGYRVSVMKLTEIVISSTFVSGITPSCAGGDLLRMHLLNKNGIPLGRATAIVVGERLLDALFIFSSLPFALYILGDMLLNYKFDAAFLIANSLVFTILMFFIYGIWKPEKVKHIIHRIAGKLAPFFGKRTDNAFSHFMDQIDGEIDHFHDSVRIFFSEGRKGVLWGMVYTLLFWIVDFSLLVFILMGLSQKPSLLIVFAAQVLLTVILLVPATPGASGVAELGAASIFLIFVSSPVLGITVLAWRALTYHMNMLLGGIMSLKILRDMDLIKKLTENSKPIGDPKKLTGDSAELKKDT</sequence>
<keyword evidence="9" id="KW-1185">Reference proteome</keyword>
<keyword evidence="5 7" id="KW-0472">Membrane</keyword>
<feature type="transmembrane region" description="Helical" evidence="7">
    <location>
        <begin position="230"/>
        <end position="253"/>
    </location>
</feature>
<keyword evidence="3 7" id="KW-0812">Transmembrane</keyword>
<dbReference type="PANTHER" id="PTHR37693:SF1">
    <property type="entry name" value="INTEGRAL MEMBRANE PROTEIN"/>
    <property type="match status" value="1"/>
</dbReference>
<feature type="transmembrane region" description="Helical" evidence="7">
    <location>
        <begin position="124"/>
        <end position="141"/>
    </location>
</feature>
<protein>
    <submittedName>
        <fullName evidence="8">Flippase-like domain-containing protein</fullName>
    </submittedName>
</protein>
<evidence type="ECO:0000256" key="5">
    <source>
        <dbReference type="ARBA" id="ARBA00023136"/>
    </source>
</evidence>
<evidence type="ECO:0000256" key="2">
    <source>
        <dbReference type="ARBA" id="ARBA00022475"/>
    </source>
</evidence>
<evidence type="ECO:0000313" key="9">
    <source>
        <dbReference type="Proteomes" id="UP001246244"/>
    </source>
</evidence>
<organism evidence="8 9">
    <name type="scientific">Methanosarcina baikalica</name>
    <dbReference type="NCBI Taxonomy" id="3073890"/>
    <lineage>
        <taxon>Archaea</taxon>
        <taxon>Methanobacteriati</taxon>
        <taxon>Methanobacteriota</taxon>
        <taxon>Stenosarchaea group</taxon>
        <taxon>Methanomicrobia</taxon>
        <taxon>Methanosarcinales</taxon>
        <taxon>Methanosarcinaceae</taxon>
        <taxon>Methanosarcina</taxon>
    </lineage>
</organism>
<feature type="region of interest" description="Disordered" evidence="6">
    <location>
        <begin position="345"/>
        <end position="364"/>
    </location>
</feature>
<name>A0ABU2CYY8_9EURY</name>
<comment type="subcellular location">
    <subcellularLocation>
        <location evidence="1">Cell membrane</location>
        <topology evidence="1">Multi-pass membrane protein</topology>
    </subcellularLocation>
</comment>
<dbReference type="EMBL" id="JAVKPK010000008">
    <property type="protein sequence ID" value="MDR7664797.1"/>
    <property type="molecule type" value="Genomic_DNA"/>
</dbReference>
<evidence type="ECO:0000256" key="1">
    <source>
        <dbReference type="ARBA" id="ARBA00004651"/>
    </source>
</evidence>
<keyword evidence="4 7" id="KW-1133">Transmembrane helix</keyword>
<dbReference type="NCBIfam" id="TIGR00374">
    <property type="entry name" value="flippase-like domain"/>
    <property type="match status" value="1"/>
</dbReference>
<dbReference type="InterPro" id="IPR022791">
    <property type="entry name" value="L-PG_synthase/AglD"/>
</dbReference>
<keyword evidence="2" id="KW-1003">Cell membrane</keyword>
<feature type="transmembrane region" description="Helical" evidence="7">
    <location>
        <begin position="7"/>
        <end position="27"/>
    </location>
</feature>
<dbReference type="Proteomes" id="UP001246244">
    <property type="component" value="Unassembled WGS sequence"/>
</dbReference>
<feature type="transmembrane region" description="Helical" evidence="7">
    <location>
        <begin position="39"/>
        <end position="57"/>
    </location>
</feature>
<feature type="transmembrane region" description="Helical" evidence="7">
    <location>
        <begin position="153"/>
        <end position="173"/>
    </location>
</feature>
<gene>
    <name evidence="8" type="ORF">RG963_03155</name>
</gene>
<evidence type="ECO:0000256" key="3">
    <source>
        <dbReference type="ARBA" id="ARBA00022692"/>
    </source>
</evidence>
<accession>A0ABU2CYY8</accession>
<comment type="caution">
    <text evidence="8">The sequence shown here is derived from an EMBL/GenBank/DDBJ whole genome shotgun (WGS) entry which is preliminary data.</text>
</comment>
<dbReference type="Pfam" id="PF03706">
    <property type="entry name" value="LPG_synthase_TM"/>
    <property type="match status" value="1"/>
</dbReference>
<feature type="transmembrane region" description="Helical" evidence="7">
    <location>
        <begin position="289"/>
        <end position="308"/>
    </location>
</feature>
<evidence type="ECO:0000313" key="8">
    <source>
        <dbReference type="EMBL" id="MDR7664797.1"/>
    </source>
</evidence>
<evidence type="ECO:0000256" key="6">
    <source>
        <dbReference type="SAM" id="MobiDB-lite"/>
    </source>
</evidence>
<evidence type="ECO:0000256" key="7">
    <source>
        <dbReference type="SAM" id="Phobius"/>
    </source>
</evidence>
<dbReference type="RefSeq" id="WP_310574824.1">
    <property type="nucleotide sequence ID" value="NZ_JAVKPK010000008.1"/>
</dbReference>
<dbReference type="PANTHER" id="PTHR37693">
    <property type="entry name" value="PHOSPHATIDYLGLYCEROL LYSYLTRANSFERASE"/>
    <property type="match status" value="1"/>
</dbReference>